<keyword evidence="2" id="KW-1185">Reference proteome</keyword>
<protein>
    <submittedName>
        <fullName evidence="1">Uncharacterized protein</fullName>
    </submittedName>
</protein>
<proteinExistence type="predicted"/>
<dbReference type="HOGENOM" id="CLU_3364547_0_0_3"/>
<evidence type="ECO:0000313" key="2">
    <source>
        <dbReference type="Proteomes" id="UP000010475"/>
    </source>
</evidence>
<sequence>MKRSHAYKRYNWDELIRLWSEIELGNTPSRDTGKA</sequence>
<dbReference type="Proteomes" id="UP000010475">
    <property type="component" value="Chromosome"/>
</dbReference>
<organism evidence="1 2">
    <name type="scientific">Cylindrospermum stagnale PCC 7417</name>
    <dbReference type="NCBI Taxonomy" id="56107"/>
    <lineage>
        <taxon>Bacteria</taxon>
        <taxon>Bacillati</taxon>
        <taxon>Cyanobacteriota</taxon>
        <taxon>Cyanophyceae</taxon>
        <taxon>Nostocales</taxon>
        <taxon>Nostocaceae</taxon>
        <taxon>Cylindrospermum</taxon>
    </lineage>
</organism>
<evidence type="ECO:0000313" key="1">
    <source>
        <dbReference type="EMBL" id="AFZ25680.1"/>
    </source>
</evidence>
<reference evidence="1 2" key="1">
    <citation type="submission" date="2012-06" db="EMBL/GenBank/DDBJ databases">
        <title>Finished chromosome of genome of Cylindrospermum stagnale PCC 7417.</title>
        <authorList>
            <consortium name="US DOE Joint Genome Institute"/>
            <person name="Gugger M."/>
            <person name="Coursin T."/>
            <person name="Rippka R."/>
            <person name="Tandeau De Marsac N."/>
            <person name="Huntemann M."/>
            <person name="Wei C.-L."/>
            <person name="Han J."/>
            <person name="Detter J.C."/>
            <person name="Han C."/>
            <person name="Tapia R."/>
            <person name="Chen A."/>
            <person name="Kyrpides N."/>
            <person name="Mavromatis K."/>
            <person name="Markowitz V."/>
            <person name="Szeto E."/>
            <person name="Ivanova N."/>
            <person name="Pagani I."/>
            <person name="Pati A."/>
            <person name="Goodwin L."/>
            <person name="Nordberg H.P."/>
            <person name="Cantor M.N."/>
            <person name="Hua S.X."/>
            <person name="Woyke T."/>
            <person name="Kerfeld C.A."/>
        </authorList>
    </citation>
    <scope>NUCLEOTIDE SEQUENCE [LARGE SCALE GENOMIC DNA]</scope>
    <source>
        <strain evidence="1 2">PCC 7417</strain>
    </source>
</reference>
<accession>K9WZ91</accession>
<dbReference type="KEGG" id="csg:Cylst_3542"/>
<gene>
    <name evidence="1" type="ORF">Cylst_3542</name>
</gene>
<dbReference type="EMBL" id="CP003642">
    <property type="protein sequence ID" value="AFZ25680.1"/>
    <property type="molecule type" value="Genomic_DNA"/>
</dbReference>
<dbReference type="AlphaFoldDB" id="K9WZ91"/>
<name>K9WZ91_9NOST</name>